<reference evidence="1 2" key="1">
    <citation type="submission" date="2017-09" db="EMBL/GenBank/DDBJ databases">
        <title>The draft genome sequences of Marinobacter sp. PWS21.</title>
        <authorList>
            <person name="Cao J."/>
        </authorList>
    </citation>
    <scope>NUCLEOTIDE SEQUENCE [LARGE SCALE GENOMIC DNA]</scope>
    <source>
        <strain evidence="1 2">PWS21</strain>
    </source>
</reference>
<sequence>MSHANAVTISRLQARVSDADTYSFTESVFHRFEDGTYVLQIYDNERDFDSRDSHERHELYLGRPINDLLGWVVRGQKWSGSSAMAAAGLQLELNHTPIVQSALRSINTRSFVQLFARNRTEQLGNLEVLHYYHLKSPLGLPLEIRGNNVYYHRPQGGDLWNLWADVIHPVHRHWDLYYRWNFLDKADPLLGRQGHTSSLGFRFNF</sequence>
<evidence type="ECO:0000313" key="2">
    <source>
        <dbReference type="Proteomes" id="UP000231409"/>
    </source>
</evidence>
<keyword evidence="2" id="KW-1185">Reference proteome</keyword>
<dbReference type="AlphaFoldDB" id="A0A2G1UMM2"/>
<dbReference type="Proteomes" id="UP000231409">
    <property type="component" value="Unassembled WGS sequence"/>
</dbReference>
<protein>
    <submittedName>
        <fullName evidence="1">Uncharacterized protein</fullName>
    </submittedName>
</protein>
<organism evidence="1 2">
    <name type="scientific">Marinobacter profundi</name>
    <dbReference type="NCBI Taxonomy" id="2666256"/>
    <lineage>
        <taxon>Bacteria</taxon>
        <taxon>Pseudomonadati</taxon>
        <taxon>Pseudomonadota</taxon>
        <taxon>Gammaproteobacteria</taxon>
        <taxon>Pseudomonadales</taxon>
        <taxon>Marinobacteraceae</taxon>
        <taxon>Marinobacter</taxon>
    </lineage>
</organism>
<comment type="caution">
    <text evidence="1">The sequence shown here is derived from an EMBL/GenBank/DDBJ whole genome shotgun (WGS) entry which is preliminary data.</text>
</comment>
<evidence type="ECO:0000313" key="1">
    <source>
        <dbReference type="EMBL" id="PHQ15712.1"/>
    </source>
</evidence>
<name>A0A2G1UMM2_9GAMM</name>
<proteinExistence type="predicted"/>
<dbReference type="EMBL" id="NTFH01000005">
    <property type="protein sequence ID" value="PHQ15712.1"/>
    <property type="molecule type" value="Genomic_DNA"/>
</dbReference>
<gene>
    <name evidence="1" type="ORF">CLH61_06050</name>
</gene>
<accession>A0A2G1UMM2</accession>